<dbReference type="Gene3D" id="1.10.10.2360">
    <property type="match status" value="1"/>
</dbReference>
<evidence type="ECO:0000256" key="1">
    <source>
        <dbReference type="SAM" id="MobiDB-lite"/>
    </source>
</evidence>
<evidence type="ECO:0000313" key="3">
    <source>
        <dbReference type="Proteomes" id="UP001221757"/>
    </source>
</evidence>
<dbReference type="AlphaFoldDB" id="A0AAD7G8C7"/>
<organism evidence="2 3">
    <name type="scientific">Mycena rosella</name>
    <name type="common">Pink bonnet</name>
    <name type="synonym">Agaricus rosellus</name>
    <dbReference type="NCBI Taxonomy" id="1033263"/>
    <lineage>
        <taxon>Eukaryota</taxon>
        <taxon>Fungi</taxon>
        <taxon>Dikarya</taxon>
        <taxon>Basidiomycota</taxon>
        <taxon>Agaricomycotina</taxon>
        <taxon>Agaricomycetes</taxon>
        <taxon>Agaricomycetidae</taxon>
        <taxon>Agaricales</taxon>
        <taxon>Marasmiineae</taxon>
        <taxon>Mycenaceae</taxon>
        <taxon>Mycena</taxon>
    </lineage>
</organism>
<accession>A0AAD7G8C7</accession>
<feature type="compositionally biased region" description="Pro residues" evidence="1">
    <location>
        <begin position="276"/>
        <end position="285"/>
    </location>
</feature>
<gene>
    <name evidence="2" type="ORF">B0H17DRAFT_259840</name>
</gene>
<comment type="caution">
    <text evidence="2">The sequence shown here is derived from an EMBL/GenBank/DDBJ whole genome shotgun (WGS) entry which is preliminary data.</text>
</comment>
<sequence length="300" mass="31487">MAFSTTATSNAETCMSLAISCVPGPQSQSFEEVRMANYLESYRATGRPPAPCPPYPTDPAARAAQRLPPLFVPTLFTALGGPSAPAPSPFGALGAPEASTSTVTPTLTDPARLPAAHAFTQPVRAPEGEFFASIAAVPEYAHWSHDELRMYAYARGARQPPPGTPLFPFVQGPVIAGLAAPQQAALPQDNGGDQFVSISCRPEFAGHSVEELRLSFLRTGAELTSAQIFAGSTPSTNPLLAPPHNPNPLAAQNPPQIQIQTALQPRNLMFGASAPAPAPPPPPCPWVASRSAALHRSPHR</sequence>
<dbReference type="EMBL" id="JARKIE010000207">
    <property type="protein sequence ID" value="KAJ7667042.1"/>
    <property type="molecule type" value="Genomic_DNA"/>
</dbReference>
<feature type="region of interest" description="Disordered" evidence="1">
    <location>
        <begin position="270"/>
        <end position="300"/>
    </location>
</feature>
<evidence type="ECO:0000313" key="2">
    <source>
        <dbReference type="EMBL" id="KAJ7667042.1"/>
    </source>
</evidence>
<proteinExistence type="predicted"/>
<keyword evidence="3" id="KW-1185">Reference proteome</keyword>
<protein>
    <submittedName>
        <fullName evidence="2">Uncharacterized protein</fullName>
    </submittedName>
</protein>
<dbReference type="Proteomes" id="UP001221757">
    <property type="component" value="Unassembled WGS sequence"/>
</dbReference>
<name>A0AAD7G8C7_MYCRO</name>
<reference evidence="2" key="1">
    <citation type="submission" date="2023-03" db="EMBL/GenBank/DDBJ databases">
        <title>Massive genome expansion in bonnet fungi (Mycena s.s.) driven by repeated elements and novel gene families across ecological guilds.</title>
        <authorList>
            <consortium name="Lawrence Berkeley National Laboratory"/>
            <person name="Harder C.B."/>
            <person name="Miyauchi S."/>
            <person name="Viragh M."/>
            <person name="Kuo A."/>
            <person name="Thoen E."/>
            <person name="Andreopoulos B."/>
            <person name="Lu D."/>
            <person name="Skrede I."/>
            <person name="Drula E."/>
            <person name="Henrissat B."/>
            <person name="Morin E."/>
            <person name="Kohler A."/>
            <person name="Barry K."/>
            <person name="LaButti K."/>
            <person name="Morin E."/>
            <person name="Salamov A."/>
            <person name="Lipzen A."/>
            <person name="Mereny Z."/>
            <person name="Hegedus B."/>
            <person name="Baldrian P."/>
            <person name="Stursova M."/>
            <person name="Weitz H."/>
            <person name="Taylor A."/>
            <person name="Grigoriev I.V."/>
            <person name="Nagy L.G."/>
            <person name="Martin F."/>
            <person name="Kauserud H."/>
        </authorList>
    </citation>
    <scope>NUCLEOTIDE SEQUENCE</scope>
    <source>
        <strain evidence="2">CBHHK067</strain>
    </source>
</reference>